<name>A0A5B0PU78_PUCGR</name>
<evidence type="ECO:0000313" key="2">
    <source>
        <dbReference type="EMBL" id="KAA1104252.1"/>
    </source>
</evidence>
<dbReference type="EMBL" id="VSWC01000041">
    <property type="protein sequence ID" value="KAA1104252.1"/>
    <property type="molecule type" value="Genomic_DNA"/>
</dbReference>
<accession>A0A5B0PU78</accession>
<comment type="caution">
    <text evidence="2">The sequence shown here is derived from an EMBL/GenBank/DDBJ whole genome shotgun (WGS) entry which is preliminary data.</text>
</comment>
<protein>
    <submittedName>
        <fullName evidence="2">Uncharacterized protein</fullName>
    </submittedName>
</protein>
<feature type="region of interest" description="Disordered" evidence="1">
    <location>
        <begin position="142"/>
        <end position="164"/>
    </location>
</feature>
<sequence length="173" mass="19063">MSVQRSPVNITTRAAAFRLAASQPVSDKDNETFMGARKVPDLGASTGPGATQTSDLDPARSDACGDSLDHRTENVLIRYGTARFSSYERFYLSNQRGHPLERQGRGILLGSVDPSIRFNLYDYTRSDSMLAATWDRQRDLSPTGLVADQNPPQSTSVESHPGNVMKNMMNYCD</sequence>
<organism evidence="2 3">
    <name type="scientific">Puccinia graminis f. sp. tritici</name>
    <dbReference type="NCBI Taxonomy" id="56615"/>
    <lineage>
        <taxon>Eukaryota</taxon>
        <taxon>Fungi</taxon>
        <taxon>Dikarya</taxon>
        <taxon>Basidiomycota</taxon>
        <taxon>Pucciniomycotina</taxon>
        <taxon>Pucciniomycetes</taxon>
        <taxon>Pucciniales</taxon>
        <taxon>Pucciniaceae</taxon>
        <taxon>Puccinia</taxon>
    </lineage>
</organism>
<evidence type="ECO:0000256" key="1">
    <source>
        <dbReference type="SAM" id="MobiDB-lite"/>
    </source>
</evidence>
<proteinExistence type="predicted"/>
<dbReference type="Proteomes" id="UP000324748">
    <property type="component" value="Unassembled WGS sequence"/>
</dbReference>
<keyword evidence="3" id="KW-1185">Reference proteome</keyword>
<reference evidence="2 3" key="1">
    <citation type="submission" date="2019-05" db="EMBL/GenBank/DDBJ databases">
        <title>Emergence of the Ug99 lineage of the wheat stem rust pathogen through somatic hybridization.</title>
        <authorList>
            <person name="Li F."/>
            <person name="Upadhyaya N.M."/>
            <person name="Sperschneider J."/>
            <person name="Matny O."/>
            <person name="Nguyen-Phuc H."/>
            <person name="Mago R."/>
            <person name="Raley C."/>
            <person name="Miller M.E."/>
            <person name="Silverstein K.A.T."/>
            <person name="Henningsen E."/>
            <person name="Hirsch C.D."/>
            <person name="Visser B."/>
            <person name="Pretorius Z.A."/>
            <person name="Steffenson B.J."/>
            <person name="Schwessinger B."/>
            <person name="Dodds P.N."/>
            <person name="Figueroa M."/>
        </authorList>
    </citation>
    <scope>NUCLEOTIDE SEQUENCE [LARGE SCALE GENOMIC DNA]</scope>
    <source>
        <strain evidence="2">21-0</strain>
    </source>
</reference>
<evidence type="ECO:0000313" key="3">
    <source>
        <dbReference type="Proteomes" id="UP000324748"/>
    </source>
</evidence>
<gene>
    <name evidence="2" type="ORF">PGT21_016434</name>
</gene>
<dbReference type="AlphaFoldDB" id="A0A5B0PU78"/>
<feature type="region of interest" description="Disordered" evidence="1">
    <location>
        <begin position="28"/>
        <end position="67"/>
    </location>
</feature>